<accession>A0A0B6ZEH0</accession>
<dbReference type="EMBL" id="HACG01019391">
    <property type="protein sequence ID" value="CEK66256.1"/>
    <property type="molecule type" value="Transcribed_RNA"/>
</dbReference>
<evidence type="ECO:0000313" key="1">
    <source>
        <dbReference type="EMBL" id="CEK66256.1"/>
    </source>
</evidence>
<name>A0A0B6ZEH0_9EUPU</name>
<protein>
    <submittedName>
        <fullName evidence="1">Uncharacterized protein</fullName>
    </submittedName>
</protein>
<organism evidence="1">
    <name type="scientific">Arion vulgaris</name>
    <dbReference type="NCBI Taxonomy" id="1028688"/>
    <lineage>
        <taxon>Eukaryota</taxon>
        <taxon>Metazoa</taxon>
        <taxon>Spiralia</taxon>
        <taxon>Lophotrochozoa</taxon>
        <taxon>Mollusca</taxon>
        <taxon>Gastropoda</taxon>
        <taxon>Heterobranchia</taxon>
        <taxon>Euthyneura</taxon>
        <taxon>Panpulmonata</taxon>
        <taxon>Eupulmonata</taxon>
        <taxon>Stylommatophora</taxon>
        <taxon>Helicina</taxon>
        <taxon>Arionoidea</taxon>
        <taxon>Arionidae</taxon>
        <taxon>Arion</taxon>
    </lineage>
</organism>
<dbReference type="AlphaFoldDB" id="A0A0B6ZEH0"/>
<gene>
    <name evidence="1" type="primary">ORF57903</name>
</gene>
<proteinExistence type="predicted"/>
<feature type="non-terminal residue" evidence="1">
    <location>
        <position position="1"/>
    </location>
</feature>
<sequence length="74" mass="8748">NQFHHPPGERQKTIHTLLDIIHMYDICIAMTSNTFECIGSTDPHLCASKYQLKQTYVYAVTHLYNNTYRQKSMW</sequence>
<reference evidence="1" key="1">
    <citation type="submission" date="2014-12" db="EMBL/GenBank/DDBJ databases">
        <title>Insight into the proteome of Arion vulgaris.</title>
        <authorList>
            <person name="Aradska J."/>
            <person name="Bulat T."/>
            <person name="Smidak R."/>
            <person name="Sarate P."/>
            <person name="Gangsoo J."/>
            <person name="Sialana F."/>
            <person name="Bilban M."/>
            <person name="Lubec G."/>
        </authorList>
    </citation>
    <scope>NUCLEOTIDE SEQUENCE</scope>
    <source>
        <tissue evidence="1">Skin</tissue>
    </source>
</reference>